<dbReference type="OrthoDB" id="7338235at2"/>
<gene>
    <name evidence="3" type="ORF">DEM25_003050</name>
</gene>
<name>A0A3A8AKV1_9HYPH</name>
<feature type="compositionally biased region" description="Basic and acidic residues" evidence="1">
    <location>
        <begin position="1"/>
        <end position="14"/>
    </location>
</feature>
<accession>A0A3A8AKV1</accession>
<evidence type="ECO:0000259" key="2">
    <source>
        <dbReference type="PROSITE" id="PS51724"/>
    </source>
</evidence>
<feature type="compositionally biased region" description="Acidic residues" evidence="1">
    <location>
        <begin position="342"/>
        <end position="353"/>
    </location>
</feature>
<evidence type="ECO:0000313" key="3">
    <source>
        <dbReference type="EMBL" id="RKF08280.1"/>
    </source>
</evidence>
<sequence length="927" mass="93143">MADTADRKPFRSDDDLPADGPGGIDPLLELSQIAGFEPDGGAQPEARQIDLEDALLAELTPQEAPAEPVDLPPFIGGGPDIDATTSADDPSAPVMEPELSPPLADPAPAMDIWPPSPSEAEAPPPASDAFDEVPAFLSTPGPAPDAAPAAHTLEDELAAMLAGDRAAEPSTDVPPANTGPAMAAPPAADPAPPSDDAGLAPVAEESATHDMDPAPVEMSAGTASMMPDAEWGAEPVDPAPEDRGPFDASPLDAAPAGDVSADPAETPAPKWDEPSAPELQAADRSEFGPEPDMGVEAPRAPSLDEDFAAAFDEELSAPDGTDANEDPFVSRDLSDAAPADDQPAEAEPLDPVDELAAIMGYEPPAADAEAEASAASEPDVARTLDAMDADFEAALDADLSGALSLDDDAASVPPAAMAAANADPAPMLDMVDMSPFEAVPASDFEVPEFDGGNARPAEAPDGVGAAFEDAFDREPYATPQPVGLAQGNADQAPAAAMAAAFDSEQFEAELARDMEFVGHDLNVQRGADGLDLDAVEDNATPAPAPAERSGRRGMVIGLVVAGLAVAGVAGVLALSGGDGAVDDGPVLVEADDAPVKIEPDDPGGTTVPNQDRAVFADGDTAEPSQQNLVSTAEEPVDIATAPADSLPAAVAIGEKAEDRLTEGGTEASSSDAVAPITPRRVRTLIVRPDGTLEERAPAPVETVTAQPGATETPVASAPAATQPAAPQTAPVVEAPQTVAGVPVTDAAEPAAPVVNDPVADAASSTSAAPASQAAAEAASEAAPVVVRRVQTTTATPPLIRDRPSDQPVNVVNRQQVAAAPAAAPAPAPQAAAAAQQAAVPVTTTSGSTGFSVQLAALPSEESARATATRLSQQYGGLIAGRGLTIQRAVIEGRGTFYRVRVAANGSGDANALCNSIKASGGNCFVAR</sequence>
<reference evidence="3 4" key="1">
    <citation type="journal article" date="2018" name="Int. J. Syst. Bacteriol.">
        <title>Oceaniradius stylonemae gen. nov., sp. nov., isolated from a red alga, Stylonema cornu-cervi.</title>
        <authorList>
            <person name="Jeong S."/>
        </authorList>
    </citation>
    <scope>NUCLEOTIDE SEQUENCE [LARGE SCALE GENOMIC DNA]</scope>
    <source>
        <strain evidence="3 4">StC1</strain>
    </source>
</reference>
<evidence type="ECO:0000313" key="4">
    <source>
        <dbReference type="Proteomes" id="UP000246132"/>
    </source>
</evidence>
<comment type="caution">
    <text evidence="3">The sequence shown here is derived from an EMBL/GenBank/DDBJ whole genome shotgun (WGS) entry which is preliminary data.</text>
</comment>
<dbReference type="Proteomes" id="UP000246132">
    <property type="component" value="Unassembled WGS sequence"/>
</dbReference>
<dbReference type="GO" id="GO:0042834">
    <property type="term" value="F:peptidoglycan binding"/>
    <property type="evidence" value="ECO:0007669"/>
    <property type="project" value="InterPro"/>
</dbReference>
<dbReference type="InterPro" id="IPR007730">
    <property type="entry name" value="SPOR-like_dom"/>
</dbReference>
<dbReference type="AlphaFoldDB" id="A0A3A8AKV1"/>
<dbReference type="Gene3D" id="3.30.70.1070">
    <property type="entry name" value="Sporulation related repeat"/>
    <property type="match status" value="1"/>
</dbReference>
<protein>
    <submittedName>
        <fullName evidence="3">SPOR domain-containing protein</fullName>
    </submittedName>
</protein>
<keyword evidence="4" id="KW-1185">Reference proteome</keyword>
<dbReference type="PROSITE" id="PS51724">
    <property type="entry name" value="SPOR"/>
    <property type="match status" value="1"/>
</dbReference>
<feature type="compositionally biased region" description="Low complexity" evidence="1">
    <location>
        <begin position="712"/>
        <end position="725"/>
    </location>
</feature>
<dbReference type="Pfam" id="PF05036">
    <property type="entry name" value="SPOR"/>
    <property type="match status" value="1"/>
</dbReference>
<feature type="region of interest" description="Disordered" evidence="1">
    <location>
        <begin position="1"/>
        <end position="379"/>
    </location>
</feature>
<feature type="compositionally biased region" description="Low complexity" evidence="1">
    <location>
        <begin position="362"/>
        <end position="378"/>
    </location>
</feature>
<feature type="compositionally biased region" description="Acidic residues" evidence="1">
    <location>
        <begin position="303"/>
        <end position="316"/>
    </location>
</feature>
<proteinExistence type="predicted"/>
<feature type="region of interest" description="Disordered" evidence="1">
    <location>
        <begin position="689"/>
        <end position="725"/>
    </location>
</feature>
<feature type="domain" description="SPOR" evidence="2">
    <location>
        <begin position="844"/>
        <end position="927"/>
    </location>
</feature>
<dbReference type="EMBL" id="QFWV02000002">
    <property type="protein sequence ID" value="RKF08280.1"/>
    <property type="molecule type" value="Genomic_DNA"/>
</dbReference>
<dbReference type="RefSeq" id="WP_109769181.1">
    <property type="nucleotide sequence ID" value="NZ_QFWV02000002.1"/>
</dbReference>
<dbReference type="InterPro" id="IPR036680">
    <property type="entry name" value="SPOR-like_sf"/>
</dbReference>
<feature type="compositionally biased region" description="Low complexity" evidence="1">
    <location>
        <begin position="174"/>
        <end position="186"/>
    </location>
</feature>
<feature type="compositionally biased region" description="Pro residues" evidence="1">
    <location>
        <begin position="114"/>
        <end position="126"/>
    </location>
</feature>
<evidence type="ECO:0000256" key="1">
    <source>
        <dbReference type="SAM" id="MobiDB-lite"/>
    </source>
</evidence>
<organism evidence="3 4">
    <name type="scientific">Oceaniradius stylonematis</name>
    <dbReference type="NCBI Taxonomy" id="2184161"/>
    <lineage>
        <taxon>Bacteria</taxon>
        <taxon>Pseudomonadati</taxon>
        <taxon>Pseudomonadota</taxon>
        <taxon>Alphaproteobacteria</taxon>
        <taxon>Hyphomicrobiales</taxon>
        <taxon>Ahrensiaceae</taxon>
        <taxon>Oceaniradius</taxon>
    </lineage>
</organism>